<dbReference type="EMBL" id="FNFM01000005">
    <property type="protein sequence ID" value="SDK19618.1"/>
    <property type="molecule type" value="Genomic_DNA"/>
</dbReference>
<organism evidence="2 3">
    <name type="scientific">Actinopolyspora mzabensis</name>
    <dbReference type="NCBI Taxonomy" id="995066"/>
    <lineage>
        <taxon>Bacteria</taxon>
        <taxon>Bacillati</taxon>
        <taxon>Actinomycetota</taxon>
        <taxon>Actinomycetes</taxon>
        <taxon>Actinopolysporales</taxon>
        <taxon>Actinopolysporaceae</taxon>
        <taxon>Actinopolyspora</taxon>
    </lineage>
</organism>
<proteinExistence type="predicted"/>
<dbReference type="AlphaFoldDB" id="A0A1G8ZX03"/>
<dbReference type="PANTHER" id="PTHR33993:SF14">
    <property type="entry name" value="GB|AAF24581.1"/>
    <property type="match status" value="1"/>
</dbReference>
<dbReference type="InterPro" id="IPR041581">
    <property type="entry name" value="Glyoxalase_6"/>
</dbReference>
<feature type="domain" description="Glyoxalase-like" evidence="1">
    <location>
        <begin position="114"/>
        <end position="207"/>
    </location>
</feature>
<name>A0A1G8ZX03_ACTMZ</name>
<dbReference type="Pfam" id="PF18029">
    <property type="entry name" value="Glyoxalase_6"/>
    <property type="match status" value="1"/>
</dbReference>
<reference evidence="3" key="1">
    <citation type="submission" date="2016-10" db="EMBL/GenBank/DDBJ databases">
        <authorList>
            <person name="Varghese N."/>
            <person name="Submissions S."/>
        </authorList>
    </citation>
    <scope>NUCLEOTIDE SEQUENCE [LARGE SCALE GENOMIC DNA]</scope>
    <source>
        <strain evidence="3">DSM 45460</strain>
    </source>
</reference>
<evidence type="ECO:0000313" key="2">
    <source>
        <dbReference type="EMBL" id="SDK19618.1"/>
    </source>
</evidence>
<accession>A0A1G8ZX03</accession>
<keyword evidence="3" id="KW-1185">Reference proteome</keyword>
<dbReference type="SUPFAM" id="SSF54593">
    <property type="entry name" value="Glyoxalase/Bleomycin resistance protein/Dihydroxybiphenyl dioxygenase"/>
    <property type="match status" value="1"/>
</dbReference>
<sequence length="220" mass="23599">MPPNSAVCGLRRAELRTADPAATAGFYRKLLDWTVLRSEEGFECWVGERKCATLRTNRSRRTPQWQLVFAGAPTDGDLSGPEDTCASMVRGRAQHGPWAPPPRRGEPCWVELCTAQAESADSFWSESLIWAVRTDPPRTNYTVGERAVAARTGPRGAAESTGWLCYFVVGALDEAAERVTELGGSVLERAPHDVLGDSVVIADSAGVVSALVGEPGGWGG</sequence>
<dbReference type="InterPro" id="IPR052164">
    <property type="entry name" value="Anthracycline_SecMetBiosynth"/>
</dbReference>
<dbReference type="OrthoDB" id="5175574at2"/>
<gene>
    <name evidence="2" type="ORF">SAMN04487820_105186</name>
</gene>
<dbReference type="PANTHER" id="PTHR33993">
    <property type="entry name" value="GLYOXALASE-RELATED"/>
    <property type="match status" value="1"/>
</dbReference>
<dbReference type="Proteomes" id="UP000199213">
    <property type="component" value="Unassembled WGS sequence"/>
</dbReference>
<dbReference type="RefSeq" id="WP_092627755.1">
    <property type="nucleotide sequence ID" value="NZ_FNFM01000005.1"/>
</dbReference>
<protein>
    <recommendedName>
        <fullName evidence="1">Glyoxalase-like domain-containing protein</fullName>
    </recommendedName>
</protein>
<evidence type="ECO:0000313" key="3">
    <source>
        <dbReference type="Proteomes" id="UP000199213"/>
    </source>
</evidence>
<dbReference type="Gene3D" id="3.10.180.10">
    <property type="entry name" value="2,3-Dihydroxybiphenyl 1,2-Dioxygenase, domain 1"/>
    <property type="match status" value="1"/>
</dbReference>
<dbReference type="InterPro" id="IPR029068">
    <property type="entry name" value="Glyas_Bleomycin-R_OHBP_Dase"/>
</dbReference>
<evidence type="ECO:0000259" key="1">
    <source>
        <dbReference type="Pfam" id="PF18029"/>
    </source>
</evidence>